<dbReference type="FunFam" id="1.10.287.40:FF:000006">
    <property type="entry name" value="Seryl-tRNA synthetase"/>
    <property type="match status" value="1"/>
</dbReference>
<dbReference type="Gene3D" id="3.30.930.10">
    <property type="entry name" value="Bira Bifunctional Protein, Domain 2"/>
    <property type="match status" value="1"/>
</dbReference>
<dbReference type="InterPro" id="IPR042103">
    <property type="entry name" value="SerRS_1_N_sf"/>
</dbReference>
<protein>
    <submittedName>
        <fullName evidence="3">Os11g0610900 protein</fullName>
    </submittedName>
</protein>
<reference evidence="3 4" key="2">
    <citation type="journal article" date="2013" name="Plant Cell Physiol.">
        <title>Rice Annotation Project Database (RAP-DB): an integrative and interactive database for rice genomics.</title>
        <authorList>
            <person name="Sakai H."/>
            <person name="Lee S.S."/>
            <person name="Tanaka T."/>
            <person name="Numa H."/>
            <person name="Kim J."/>
            <person name="Kawahara Y."/>
            <person name="Wakimoto H."/>
            <person name="Yang C.C."/>
            <person name="Iwamoto M."/>
            <person name="Abe T."/>
            <person name="Yamada Y."/>
            <person name="Muto A."/>
            <person name="Inokuchi H."/>
            <person name="Ikemura T."/>
            <person name="Matsumoto T."/>
            <person name="Sasaki T."/>
            <person name="Itoh T."/>
        </authorList>
    </citation>
    <scope>NUCLEOTIDE SEQUENCE [LARGE SCALE GENOMIC DNA]</scope>
    <source>
        <strain evidence="4">cv. Nipponbare</strain>
    </source>
</reference>
<dbReference type="PANTHER" id="PTHR11778">
    <property type="entry name" value="SERYL-TRNA SYNTHETASE"/>
    <property type="match status" value="1"/>
</dbReference>
<evidence type="ECO:0000313" key="3">
    <source>
        <dbReference type="EMBL" id="BAT14831.1"/>
    </source>
</evidence>
<dbReference type="EMBL" id="AP014967">
    <property type="protein sequence ID" value="BAT14831.1"/>
    <property type="molecule type" value="Genomic_DNA"/>
</dbReference>
<dbReference type="GO" id="GO:0004828">
    <property type="term" value="F:serine-tRNA ligase activity"/>
    <property type="evidence" value="ECO:0007669"/>
    <property type="project" value="InterPro"/>
</dbReference>
<dbReference type="GO" id="GO:0005524">
    <property type="term" value="F:ATP binding"/>
    <property type="evidence" value="ECO:0007669"/>
    <property type="project" value="InterPro"/>
</dbReference>
<dbReference type="InterPro" id="IPR010978">
    <property type="entry name" value="tRNA-bd_arm"/>
</dbReference>
<dbReference type="AlphaFoldDB" id="A0A0P0Y4A7"/>
<dbReference type="InterPro" id="IPR015866">
    <property type="entry name" value="Ser-tRNA-synth_1_N"/>
</dbReference>
<dbReference type="InterPro" id="IPR045864">
    <property type="entry name" value="aa-tRNA-synth_II/BPL/LPL"/>
</dbReference>
<dbReference type="GO" id="GO:0006434">
    <property type="term" value="P:seryl-tRNA aminoacylation"/>
    <property type="evidence" value="ECO:0007669"/>
    <property type="project" value="InterPro"/>
</dbReference>
<organism evidence="3 4">
    <name type="scientific">Oryza sativa subsp. japonica</name>
    <name type="common">Rice</name>
    <dbReference type="NCBI Taxonomy" id="39947"/>
    <lineage>
        <taxon>Eukaryota</taxon>
        <taxon>Viridiplantae</taxon>
        <taxon>Streptophyta</taxon>
        <taxon>Embryophyta</taxon>
        <taxon>Tracheophyta</taxon>
        <taxon>Spermatophyta</taxon>
        <taxon>Magnoliopsida</taxon>
        <taxon>Liliopsida</taxon>
        <taxon>Poales</taxon>
        <taxon>Poaceae</taxon>
        <taxon>BOP clade</taxon>
        <taxon>Oryzoideae</taxon>
        <taxon>Oryzeae</taxon>
        <taxon>Oryzinae</taxon>
        <taxon>Oryza</taxon>
        <taxon>Oryza sativa</taxon>
    </lineage>
</organism>
<evidence type="ECO:0007829" key="5">
    <source>
        <dbReference type="PeptideAtlas" id="A0A0P0Y4A7"/>
    </source>
</evidence>
<keyword evidence="4" id="KW-1185">Reference proteome</keyword>
<reference evidence="3 4" key="3">
    <citation type="journal article" date="2013" name="Rice">
        <title>Improvement of the Oryza sativa Nipponbare reference genome using next generation sequence and optical map data.</title>
        <authorList>
            <person name="Kawahara Y."/>
            <person name="de la Bastide M."/>
            <person name="Hamilton J.P."/>
            <person name="Kanamori H."/>
            <person name="McCombie W.R."/>
            <person name="Ouyang S."/>
            <person name="Schwartz D.C."/>
            <person name="Tanaka T."/>
            <person name="Wu J."/>
            <person name="Zhou S."/>
            <person name="Childs K.L."/>
            <person name="Davidson R.M."/>
            <person name="Lin H."/>
            <person name="Quesada-Ocampo L."/>
            <person name="Vaillancourt B."/>
            <person name="Sakai H."/>
            <person name="Lee S.S."/>
            <person name="Kim J."/>
            <person name="Numa H."/>
            <person name="Itoh T."/>
            <person name="Buell C.R."/>
            <person name="Matsumoto T."/>
        </authorList>
    </citation>
    <scope>NUCLEOTIDE SEQUENCE [LARGE SCALE GENOMIC DNA]</scope>
    <source>
        <strain evidence="4">cv. Nipponbare</strain>
    </source>
</reference>
<name>A0A0P0Y4A7_ORYSJ</name>
<keyword evidence="5 6" id="KW-1267">Proteomics identification</keyword>
<dbReference type="Gramene" id="Os11t0610900-02">
    <property type="protein sequence ID" value="Os11t0610900-02"/>
    <property type="gene ID" value="Os11g0610900"/>
</dbReference>
<reference evidence="4" key="1">
    <citation type="journal article" date="2005" name="Nature">
        <title>The map-based sequence of the rice genome.</title>
        <authorList>
            <consortium name="International rice genome sequencing project (IRGSP)"/>
            <person name="Matsumoto T."/>
            <person name="Wu J."/>
            <person name="Kanamori H."/>
            <person name="Katayose Y."/>
            <person name="Fujisawa M."/>
            <person name="Namiki N."/>
            <person name="Mizuno H."/>
            <person name="Yamamoto K."/>
            <person name="Antonio B.A."/>
            <person name="Baba T."/>
            <person name="Sakata K."/>
            <person name="Nagamura Y."/>
            <person name="Aoki H."/>
            <person name="Arikawa K."/>
            <person name="Arita K."/>
            <person name="Bito T."/>
            <person name="Chiden Y."/>
            <person name="Fujitsuka N."/>
            <person name="Fukunaka R."/>
            <person name="Hamada M."/>
            <person name="Harada C."/>
            <person name="Hayashi A."/>
            <person name="Hijishita S."/>
            <person name="Honda M."/>
            <person name="Hosokawa S."/>
            <person name="Ichikawa Y."/>
            <person name="Idonuma A."/>
            <person name="Iijima M."/>
            <person name="Ikeda M."/>
            <person name="Ikeno M."/>
            <person name="Ito K."/>
            <person name="Ito S."/>
            <person name="Ito T."/>
            <person name="Ito Y."/>
            <person name="Ito Y."/>
            <person name="Iwabuchi A."/>
            <person name="Kamiya K."/>
            <person name="Karasawa W."/>
            <person name="Kurita K."/>
            <person name="Katagiri S."/>
            <person name="Kikuta A."/>
            <person name="Kobayashi H."/>
            <person name="Kobayashi N."/>
            <person name="Machita K."/>
            <person name="Maehara T."/>
            <person name="Masukawa M."/>
            <person name="Mizubayashi T."/>
            <person name="Mukai Y."/>
            <person name="Nagasaki H."/>
            <person name="Nagata Y."/>
            <person name="Naito S."/>
            <person name="Nakashima M."/>
            <person name="Nakama Y."/>
            <person name="Nakamichi Y."/>
            <person name="Nakamura M."/>
            <person name="Meguro A."/>
            <person name="Negishi M."/>
            <person name="Ohta I."/>
            <person name="Ohta T."/>
            <person name="Okamoto M."/>
            <person name="Ono N."/>
            <person name="Saji S."/>
            <person name="Sakaguchi M."/>
            <person name="Sakai K."/>
            <person name="Shibata M."/>
            <person name="Shimokawa T."/>
            <person name="Song J."/>
            <person name="Takazaki Y."/>
            <person name="Terasawa K."/>
            <person name="Tsugane M."/>
            <person name="Tsuji K."/>
            <person name="Ueda S."/>
            <person name="Waki K."/>
            <person name="Yamagata H."/>
            <person name="Yamamoto M."/>
            <person name="Yamamoto S."/>
            <person name="Yamane H."/>
            <person name="Yoshiki S."/>
            <person name="Yoshihara R."/>
            <person name="Yukawa K."/>
            <person name="Zhong H."/>
            <person name="Yano M."/>
            <person name="Yuan Q."/>
            <person name="Ouyang S."/>
            <person name="Liu J."/>
            <person name="Jones K.M."/>
            <person name="Gansberger K."/>
            <person name="Moffat K."/>
            <person name="Hill J."/>
            <person name="Bera J."/>
            <person name="Fadrosh D."/>
            <person name="Jin S."/>
            <person name="Johri S."/>
            <person name="Kim M."/>
            <person name="Overton L."/>
            <person name="Reardon M."/>
            <person name="Tsitrin T."/>
            <person name="Vuong H."/>
            <person name="Weaver B."/>
            <person name="Ciecko A."/>
            <person name="Tallon L."/>
            <person name="Jackson J."/>
            <person name="Pai G."/>
            <person name="Aken S.V."/>
            <person name="Utterback T."/>
            <person name="Reidmuller S."/>
            <person name="Feldblyum T."/>
            <person name="Hsiao J."/>
            <person name="Zismann V."/>
            <person name="Iobst S."/>
            <person name="de Vazeille A.R."/>
            <person name="Buell C.R."/>
            <person name="Ying K."/>
            <person name="Li Y."/>
            <person name="Lu T."/>
            <person name="Huang Y."/>
            <person name="Zhao Q."/>
            <person name="Feng Q."/>
            <person name="Zhang L."/>
            <person name="Zhu J."/>
            <person name="Weng Q."/>
            <person name="Mu J."/>
            <person name="Lu Y."/>
            <person name="Fan D."/>
            <person name="Liu Y."/>
            <person name="Guan J."/>
            <person name="Zhang Y."/>
            <person name="Yu S."/>
            <person name="Liu X."/>
            <person name="Zhang Y."/>
            <person name="Hong G."/>
            <person name="Han B."/>
            <person name="Choisne N."/>
            <person name="Demange N."/>
            <person name="Orjeda G."/>
            <person name="Samain S."/>
            <person name="Cattolico L."/>
            <person name="Pelletier E."/>
            <person name="Couloux A."/>
            <person name="Segurens B."/>
            <person name="Wincker P."/>
            <person name="D'Hont A."/>
            <person name="Scarpelli C."/>
            <person name="Weissenbach J."/>
            <person name="Salanoubat M."/>
            <person name="Quetier F."/>
            <person name="Yu Y."/>
            <person name="Kim H.R."/>
            <person name="Rambo T."/>
            <person name="Currie J."/>
            <person name="Collura K."/>
            <person name="Luo M."/>
            <person name="Yang T."/>
            <person name="Ammiraju J.S.S."/>
            <person name="Engler F."/>
            <person name="Soderlund C."/>
            <person name="Wing R.A."/>
            <person name="Palmer L.E."/>
            <person name="de la Bastide M."/>
            <person name="Spiegel L."/>
            <person name="Nascimento L."/>
            <person name="Zutavern T."/>
            <person name="O'Shaughnessy A."/>
            <person name="Dike S."/>
            <person name="Dedhia N."/>
            <person name="Preston R."/>
            <person name="Balija V."/>
            <person name="McCombie W.R."/>
            <person name="Chow T."/>
            <person name="Chen H."/>
            <person name="Chung M."/>
            <person name="Chen C."/>
            <person name="Shaw J."/>
            <person name="Wu H."/>
            <person name="Hsiao K."/>
            <person name="Chao Y."/>
            <person name="Chu M."/>
            <person name="Cheng C."/>
            <person name="Hour A."/>
            <person name="Lee P."/>
            <person name="Lin S."/>
            <person name="Lin Y."/>
            <person name="Liou J."/>
            <person name="Liu S."/>
            <person name="Hsing Y."/>
            <person name="Raghuvanshi S."/>
            <person name="Mohanty A."/>
            <person name="Bharti A.K."/>
            <person name="Gaur A."/>
            <person name="Gupta V."/>
            <person name="Kumar D."/>
            <person name="Ravi V."/>
            <person name="Vij S."/>
            <person name="Kapur A."/>
            <person name="Khurana P."/>
            <person name="Khurana P."/>
            <person name="Khurana J.P."/>
            <person name="Tyagi A.K."/>
            <person name="Gaikwad K."/>
            <person name="Singh A."/>
            <person name="Dalal V."/>
            <person name="Srivastava S."/>
            <person name="Dixit A."/>
            <person name="Pal A.K."/>
            <person name="Ghazi I.A."/>
            <person name="Yadav M."/>
            <person name="Pandit A."/>
            <person name="Bhargava A."/>
            <person name="Sureshbabu K."/>
            <person name="Batra K."/>
            <person name="Sharma T.R."/>
            <person name="Mohapatra T."/>
            <person name="Singh N.K."/>
            <person name="Messing J."/>
            <person name="Nelson A.B."/>
            <person name="Fuks G."/>
            <person name="Kavchok S."/>
            <person name="Keizer G."/>
            <person name="Linton E."/>
            <person name="Llaca V."/>
            <person name="Song R."/>
            <person name="Tanyolac B."/>
            <person name="Young S."/>
            <person name="Ho-Il K."/>
            <person name="Hahn J.H."/>
            <person name="Sangsakoo G."/>
            <person name="Vanavichit A."/>
            <person name="de Mattos Luiz.A.T."/>
            <person name="Zimmer P.D."/>
            <person name="Malone G."/>
            <person name="Dellagostin O."/>
            <person name="de Oliveira A.C."/>
            <person name="Bevan M."/>
            <person name="Bancroft I."/>
            <person name="Minx P."/>
            <person name="Cordum H."/>
            <person name="Wilson R."/>
            <person name="Cheng Z."/>
            <person name="Jin W."/>
            <person name="Jiang J."/>
            <person name="Leong S.A."/>
            <person name="Iwama H."/>
            <person name="Gojobori T."/>
            <person name="Itoh T."/>
            <person name="Niimura Y."/>
            <person name="Fujii Y."/>
            <person name="Habara T."/>
            <person name="Sakai H."/>
            <person name="Sato Y."/>
            <person name="Wilson G."/>
            <person name="Kumar K."/>
            <person name="McCouch S."/>
            <person name="Juretic N."/>
            <person name="Hoen D."/>
            <person name="Wright S."/>
            <person name="Bruskiewich R."/>
            <person name="Bureau T."/>
            <person name="Miyao A."/>
            <person name="Hirochika H."/>
            <person name="Nishikawa T."/>
            <person name="Kadowaki K."/>
            <person name="Sugiura M."/>
            <person name="Burr B."/>
            <person name="Sasaki T."/>
        </authorList>
    </citation>
    <scope>NUCLEOTIDE SEQUENCE [LARGE SCALE GENOMIC DNA]</scope>
    <source>
        <strain evidence="4">cv. Nipponbare</strain>
    </source>
</reference>
<dbReference type="Proteomes" id="UP000059680">
    <property type="component" value="Chromosome 11"/>
</dbReference>
<evidence type="ECO:0000313" key="4">
    <source>
        <dbReference type="Proteomes" id="UP000059680"/>
    </source>
</evidence>
<sequence length="286" mass="31298">MLTCGRFLSSSAAASTPSLSPFRNLTLSLLRRPHLRLLSSSATASAAAAAVEPDTKGGAGGGAAKPQWKAAIDFKWIRENTDAVAANIRDRNSAANLDLVLQLYDEYLALQKEVERLRAERNAVANKMKGKLEPSVRQALVEEGKNLKEGLIALEEDLVQLTDKLQLEAQSIPNTTHPDAPVGGEESSVVRKEVGSQRNFNFTIRDHLQLGKELDLFDFDAAAEVSGSKFYYLKNEAVLLEMALVNWAITEVSKKGFTPLITPEIVRSSVVEKCGFQPRAQNTQVY</sequence>
<evidence type="ECO:0000256" key="1">
    <source>
        <dbReference type="SAM" id="Coils"/>
    </source>
</evidence>
<evidence type="ECO:0007829" key="6">
    <source>
        <dbReference type="ProteomicsDB" id="A0A0P0Y4A7"/>
    </source>
</evidence>
<dbReference type="InterPro" id="IPR002317">
    <property type="entry name" value="Ser-tRNA-ligase_type_1"/>
</dbReference>
<dbReference type="ExpressionAtlas" id="A0A0P0Y4A7">
    <property type="expression patterns" value="baseline and differential"/>
</dbReference>
<dbReference type="SUPFAM" id="SSF55681">
    <property type="entry name" value="Class II aaRS and biotin synthetases"/>
    <property type="match status" value="1"/>
</dbReference>
<accession>A0A0P0Y4A7</accession>
<feature type="domain" description="Serine-tRNA synthetase type1 N-terminal" evidence="2">
    <location>
        <begin position="72"/>
        <end position="175"/>
    </location>
</feature>
<keyword evidence="1" id="KW-0175">Coiled coil</keyword>
<evidence type="ECO:0000259" key="2">
    <source>
        <dbReference type="Pfam" id="PF02403"/>
    </source>
</evidence>
<gene>
    <name evidence="3" type="ordered locus">Os11g0610900</name>
    <name evidence="3" type="ORF">OSNPB_110610900</name>
</gene>
<dbReference type="Pfam" id="PF02403">
    <property type="entry name" value="Seryl_tRNA_N"/>
    <property type="match status" value="1"/>
</dbReference>
<feature type="coiled-coil region" evidence="1">
    <location>
        <begin position="100"/>
        <end position="127"/>
    </location>
</feature>
<dbReference type="SUPFAM" id="SSF46589">
    <property type="entry name" value="tRNA-binding arm"/>
    <property type="match status" value="1"/>
</dbReference>
<dbReference type="Gene3D" id="1.10.287.40">
    <property type="entry name" value="Serine-tRNA synthetase, tRNA binding domain"/>
    <property type="match status" value="1"/>
</dbReference>
<proteinExistence type="evidence at protein level"/>